<evidence type="ECO:0000313" key="3">
    <source>
        <dbReference type="Proteomes" id="UP000886998"/>
    </source>
</evidence>
<dbReference type="EMBL" id="BMAV01003206">
    <property type="protein sequence ID" value="GFY42637.1"/>
    <property type="molecule type" value="Genomic_DNA"/>
</dbReference>
<dbReference type="OrthoDB" id="10049357at2759"/>
<dbReference type="Gene3D" id="3.30.420.10">
    <property type="entry name" value="Ribonuclease H-like superfamily/Ribonuclease H"/>
    <property type="match status" value="1"/>
</dbReference>
<dbReference type="Pfam" id="PF18701">
    <property type="entry name" value="DUF5641"/>
    <property type="match status" value="1"/>
</dbReference>
<name>A0A8X6WWF6_9ARAC</name>
<sequence length="225" mass="26082">MDTNDCRAVSMWQAGAQRLEAVSDHSAQTLLATLKRFIARRGIPSDVTSDRGKNFKGIANCLKQIFQILRSEEIQNFRTSAPPSPDPSDVKAFTSGHFLIGIPLLDLPDEASSTNLRLPFRWNWLQQIKQVFWKRWSRDYLHHLQSRPKRYSQRIKLQVGDWVVIHDILRALLIENAAITKKTTDIFMANQWCEVQELCPLSLHKDYIYYVKNDYEAIMEGYAVD</sequence>
<dbReference type="InterPro" id="IPR036397">
    <property type="entry name" value="RNaseH_sf"/>
</dbReference>
<dbReference type="GO" id="GO:0003676">
    <property type="term" value="F:nucleic acid binding"/>
    <property type="evidence" value="ECO:0007669"/>
    <property type="project" value="InterPro"/>
</dbReference>
<feature type="domain" description="DUF5641" evidence="1">
    <location>
        <begin position="121"/>
        <end position="167"/>
    </location>
</feature>
<evidence type="ECO:0000313" key="2">
    <source>
        <dbReference type="EMBL" id="GFY42637.1"/>
    </source>
</evidence>
<evidence type="ECO:0000259" key="1">
    <source>
        <dbReference type="Pfam" id="PF18701"/>
    </source>
</evidence>
<organism evidence="2 3">
    <name type="scientific">Trichonephila inaurata madagascariensis</name>
    <dbReference type="NCBI Taxonomy" id="2747483"/>
    <lineage>
        <taxon>Eukaryota</taxon>
        <taxon>Metazoa</taxon>
        <taxon>Ecdysozoa</taxon>
        <taxon>Arthropoda</taxon>
        <taxon>Chelicerata</taxon>
        <taxon>Arachnida</taxon>
        <taxon>Araneae</taxon>
        <taxon>Araneomorphae</taxon>
        <taxon>Entelegynae</taxon>
        <taxon>Araneoidea</taxon>
        <taxon>Nephilidae</taxon>
        <taxon>Trichonephila</taxon>
        <taxon>Trichonephila inaurata</taxon>
    </lineage>
</organism>
<gene>
    <name evidence="2" type="primary">AVEN_56053_1</name>
    <name evidence="2" type="ORF">TNIN_383211</name>
</gene>
<keyword evidence="3" id="KW-1185">Reference proteome</keyword>
<proteinExistence type="predicted"/>
<protein>
    <submittedName>
        <fullName evidence="2">Integrase catalytic domain-containing protein</fullName>
    </submittedName>
</protein>
<dbReference type="InterPro" id="IPR040676">
    <property type="entry name" value="DUF5641"/>
</dbReference>
<dbReference type="Proteomes" id="UP000886998">
    <property type="component" value="Unassembled WGS sequence"/>
</dbReference>
<dbReference type="AlphaFoldDB" id="A0A8X6WWF6"/>
<comment type="caution">
    <text evidence="2">The sequence shown here is derived from an EMBL/GenBank/DDBJ whole genome shotgun (WGS) entry which is preliminary data.</text>
</comment>
<accession>A0A8X6WWF6</accession>
<dbReference type="PANTHER" id="PTHR47331">
    <property type="entry name" value="PHD-TYPE DOMAIN-CONTAINING PROTEIN"/>
    <property type="match status" value="1"/>
</dbReference>
<reference evidence="2" key="1">
    <citation type="submission" date="2020-08" db="EMBL/GenBank/DDBJ databases">
        <title>Multicomponent nature underlies the extraordinary mechanical properties of spider dragline silk.</title>
        <authorList>
            <person name="Kono N."/>
            <person name="Nakamura H."/>
            <person name="Mori M."/>
            <person name="Yoshida Y."/>
            <person name="Ohtoshi R."/>
            <person name="Malay A.D."/>
            <person name="Moran D.A.P."/>
            <person name="Tomita M."/>
            <person name="Numata K."/>
            <person name="Arakawa K."/>
        </authorList>
    </citation>
    <scope>NUCLEOTIDE SEQUENCE</scope>
</reference>